<accession>A0A1I1VQ61</accession>
<reference evidence="3" key="1">
    <citation type="submission" date="2016-10" db="EMBL/GenBank/DDBJ databases">
        <authorList>
            <person name="Varghese N."/>
            <person name="Submissions S."/>
        </authorList>
    </citation>
    <scope>NUCLEOTIDE SEQUENCE [LARGE SCALE GENOMIC DNA]</scope>
    <source>
        <strain evidence="3">DSM 7481</strain>
    </source>
</reference>
<evidence type="ECO:0000313" key="2">
    <source>
        <dbReference type="EMBL" id="SFD85177.1"/>
    </source>
</evidence>
<protein>
    <submittedName>
        <fullName evidence="2">Uncharacterized protein</fullName>
    </submittedName>
</protein>
<dbReference type="Proteomes" id="UP000199517">
    <property type="component" value="Unassembled WGS sequence"/>
</dbReference>
<sequence>MNRCQPHTPLFRSRRLRSAAALLLALGAAAASVPAAAQQVQPSLGGVRNFPEAALRGTLVVMSTAEAQINGNTMRMAPGMRIFSPQNSLVMAHTVIGQSFTVNYVIEPSTGMLHAAWILSKAEAAQPRKGSGGSSLFDTLFGSGS</sequence>
<dbReference type="STRING" id="32040.SAMN04489710_10776"/>
<name>A0A1I1VQ61_9BURK</name>
<dbReference type="AlphaFoldDB" id="A0A1I1VQ61"/>
<keyword evidence="1" id="KW-0732">Signal</keyword>
<dbReference type="EMBL" id="FOMQ01000007">
    <property type="protein sequence ID" value="SFD85177.1"/>
    <property type="molecule type" value="Genomic_DNA"/>
</dbReference>
<evidence type="ECO:0000256" key="1">
    <source>
        <dbReference type="SAM" id="SignalP"/>
    </source>
</evidence>
<dbReference type="RefSeq" id="WP_434802664.1">
    <property type="nucleotide sequence ID" value="NZ_FOMQ01000007.1"/>
</dbReference>
<feature type="chain" id="PRO_5011652530" evidence="1">
    <location>
        <begin position="38"/>
        <end position="145"/>
    </location>
</feature>
<keyword evidence="3" id="KW-1185">Reference proteome</keyword>
<gene>
    <name evidence="2" type="ORF">SAMN04489710_10776</name>
</gene>
<feature type="signal peptide" evidence="1">
    <location>
        <begin position="1"/>
        <end position="37"/>
    </location>
</feature>
<organism evidence="2 3">
    <name type="scientific">Paracidovorax konjaci</name>
    <dbReference type="NCBI Taxonomy" id="32040"/>
    <lineage>
        <taxon>Bacteria</taxon>
        <taxon>Pseudomonadati</taxon>
        <taxon>Pseudomonadota</taxon>
        <taxon>Betaproteobacteria</taxon>
        <taxon>Burkholderiales</taxon>
        <taxon>Comamonadaceae</taxon>
        <taxon>Paracidovorax</taxon>
    </lineage>
</organism>
<evidence type="ECO:0000313" key="3">
    <source>
        <dbReference type="Proteomes" id="UP000199517"/>
    </source>
</evidence>
<proteinExistence type="predicted"/>